<keyword evidence="2" id="KW-0472">Membrane</keyword>
<sequence>MPPETQRPRSGGAALELLVHGVGGATPQEMLDDPRTVRVTGDRTAAVYRRADDADAERHPERYGERPIPEAYCWSNLTSGNGSRALWLLLLPFMVVNLAHWMRPATTGLGRSQRLYGVLVRLVALTLTVTLTAAACEVALDLTAWQCAGSPRCVEGRSWLGFLAPEGHGWWSQPGRRLALAAVVPVALVTLLWYLSNRTWSAYEAQRPLTDDTPGTGTNAETDTAGNAGANAVPAAGAGDDDSRPGEDAEGADGDRHREPGPGTTGAGRRVTVRPALGRPGFWYGRRLVARLRAAHTAAGFLTVAGALTAAAVDHDRRLGGATAQSAGGLLQAAIAVCAGVVVWVVCSRGRSERRRDAGLDRVLVTWLPAGSLVLLGLAACYAAWSRPGWVSAGALPGNLTFRWITLAQLALVVSLAVTAHALHRRSRHPRVAMRGLGGPAVAMLACGLGGVMTGGVAQRVADWLDKDATPGTGDGAIVGPPVLLSWQAAVIPVLLVLLLVPVVLLLARTRRVTRLLAPVVEAEYRPVELGEGASAPGGPRSRRAVSDGLRTRQIAGARARAGLTDFAPRLVAVLSGTALLLGAAAVLGSWASGEVPGQAADSTDSSLVQSVADTAQALGSWLVGLGFILFVTWGRRAYRDASARRTIGILWDVGTFWPRAAHPFAPPCYAERAVPDLTWRIASWTRRTGGRLVLSGHSQGSVLAAAAVWQLPDATRHRVALLTYGSPLERLYGRWFPAYFGAAHLSALSRELHCWRNLWRDTDPIGGPVLVPAEGERPEVDRGPLLDPLAYGRTADHPLPEPILGHSDYQADPVFAEERTELLDQLPPPLLPQQRHEGSRPGPEAAGPVAPGPVGAAPTTAVSATVPAGAGEGRAEPAEPHGDSRGHGPRRTPGNQDTPGRTQGSSGRSSA</sequence>
<feature type="compositionally biased region" description="Basic and acidic residues" evidence="1">
    <location>
        <begin position="241"/>
        <end position="260"/>
    </location>
</feature>
<accession>A0ABN1V061</accession>
<feature type="transmembrane region" description="Helical" evidence="2">
    <location>
        <begin position="436"/>
        <end position="458"/>
    </location>
</feature>
<evidence type="ECO:0000313" key="4">
    <source>
        <dbReference type="Proteomes" id="UP001501371"/>
    </source>
</evidence>
<feature type="transmembrane region" description="Helical" evidence="2">
    <location>
        <begin position="85"/>
        <end position="103"/>
    </location>
</feature>
<organism evidence="3 4">
    <name type="scientific">Streptomyces hebeiensis</name>
    <dbReference type="NCBI Taxonomy" id="229486"/>
    <lineage>
        <taxon>Bacteria</taxon>
        <taxon>Bacillati</taxon>
        <taxon>Actinomycetota</taxon>
        <taxon>Actinomycetes</taxon>
        <taxon>Kitasatosporales</taxon>
        <taxon>Streptomycetaceae</taxon>
        <taxon>Streptomyces</taxon>
    </lineage>
</organism>
<feature type="compositionally biased region" description="Basic and acidic residues" evidence="1">
    <location>
        <begin position="874"/>
        <end position="887"/>
    </location>
</feature>
<feature type="transmembrane region" description="Helical" evidence="2">
    <location>
        <begin position="294"/>
        <end position="313"/>
    </location>
</feature>
<feature type="transmembrane region" description="Helical" evidence="2">
    <location>
        <begin position="178"/>
        <end position="195"/>
    </location>
</feature>
<reference evidence="3 4" key="1">
    <citation type="journal article" date="2019" name="Int. J. Syst. Evol. Microbiol.">
        <title>The Global Catalogue of Microorganisms (GCM) 10K type strain sequencing project: providing services to taxonomists for standard genome sequencing and annotation.</title>
        <authorList>
            <consortium name="The Broad Institute Genomics Platform"/>
            <consortium name="The Broad Institute Genome Sequencing Center for Infectious Disease"/>
            <person name="Wu L."/>
            <person name="Ma J."/>
        </authorList>
    </citation>
    <scope>NUCLEOTIDE SEQUENCE [LARGE SCALE GENOMIC DNA]</scope>
    <source>
        <strain evidence="3 4">JCM 12696</strain>
    </source>
</reference>
<feature type="transmembrane region" description="Helical" evidence="2">
    <location>
        <begin position="612"/>
        <end position="635"/>
    </location>
</feature>
<dbReference type="SUPFAM" id="SSF53474">
    <property type="entry name" value="alpha/beta-Hydrolases"/>
    <property type="match status" value="1"/>
</dbReference>
<evidence type="ECO:0000313" key="3">
    <source>
        <dbReference type="EMBL" id="GAA1185745.1"/>
    </source>
</evidence>
<evidence type="ECO:0008006" key="5">
    <source>
        <dbReference type="Google" id="ProtNLM"/>
    </source>
</evidence>
<protein>
    <recommendedName>
        <fullName evidence="5">Integral membrane protein</fullName>
    </recommendedName>
</protein>
<feature type="compositionally biased region" description="Low complexity" evidence="1">
    <location>
        <begin position="225"/>
        <end position="238"/>
    </location>
</feature>
<keyword evidence="4" id="KW-1185">Reference proteome</keyword>
<keyword evidence="2" id="KW-1133">Transmembrane helix</keyword>
<feature type="compositionally biased region" description="Low complexity" evidence="1">
    <location>
        <begin position="842"/>
        <end position="870"/>
    </location>
</feature>
<evidence type="ECO:0000256" key="2">
    <source>
        <dbReference type="SAM" id="Phobius"/>
    </source>
</evidence>
<gene>
    <name evidence="3" type="ORF">GCM10009654_49190</name>
</gene>
<proteinExistence type="predicted"/>
<feature type="region of interest" description="Disordered" evidence="1">
    <location>
        <begin position="828"/>
        <end position="912"/>
    </location>
</feature>
<comment type="caution">
    <text evidence="3">The sequence shown here is derived from an EMBL/GenBank/DDBJ whole genome shotgun (WGS) entry which is preliminary data.</text>
</comment>
<dbReference type="EMBL" id="BAAAKV010000049">
    <property type="protein sequence ID" value="GAA1185745.1"/>
    <property type="molecule type" value="Genomic_DNA"/>
</dbReference>
<feature type="transmembrane region" description="Helical" evidence="2">
    <location>
        <begin position="115"/>
        <end position="135"/>
    </location>
</feature>
<feature type="transmembrane region" description="Helical" evidence="2">
    <location>
        <begin position="405"/>
        <end position="424"/>
    </location>
</feature>
<feature type="transmembrane region" description="Helical" evidence="2">
    <location>
        <begin position="359"/>
        <end position="385"/>
    </location>
</feature>
<feature type="transmembrane region" description="Helical" evidence="2">
    <location>
        <begin position="485"/>
        <end position="508"/>
    </location>
</feature>
<evidence type="ECO:0000256" key="1">
    <source>
        <dbReference type="SAM" id="MobiDB-lite"/>
    </source>
</evidence>
<dbReference type="Proteomes" id="UP001501371">
    <property type="component" value="Unassembled WGS sequence"/>
</dbReference>
<feature type="compositionally biased region" description="Polar residues" evidence="1">
    <location>
        <begin position="213"/>
        <end position="224"/>
    </location>
</feature>
<feature type="transmembrane region" description="Helical" evidence="2">
    <location>
        <begin position="571"/>
        <end position="592"/>
    </location>
</feature>
<feature type="compositionally biased region" description="Polar residues" evidence="1">
    <location>
        <begin position="894"/>
        <end position="912"/>
    </location>
</feature>
<feature type="transmembrane region" description="Helical" evidence="2">
    <location>
        <begin position="325"/>
        <end position="347"/>
    </location>
</feature>
<dbReference type="InterPro" id="IPR029058">
    <property type="entry name" value="AB_hydrolase_fold"/>
</dbReference>
<feature type="region of interest" description="Disordered" evidence="1">
    <location>
        <begin position="207"/>
        <end position="272"/>
    </location>
</feature>
<dbReference type="RefSeq" id="WP_425574159.1">
    <property type="nucleotide sequence ID" value="NZ_BAAAKV010000049.1"/>
</dbReference>
<keyword evidence="2" id="KW-0812">Transmembrane</keyword>
<name>A0ABN1V061_9ACTN</name>